<accession>A0ABP8GXX1</accession>
<dbReference type="InterPro" id="IPR042100">
    <property type="entry name" value="Bug_dom1"/>
</dbReference>
<dbReference type="PIRSF" id="PIRSF017082">
    <property type="entry name" value="YflP"/>
    <property type="match status" value="1"/>
</dbReference>
<dbReference type="RefSeq" id="WP_345248966.1">
    <property type="nucleotide sequence ID" value="NZ_BAABFO010000008.1"/>
</dbReference>
<feature type="signal peptide" evidence="2">
    <location>
        <begin position="1"/>
        <end position="19"/>
    </location>
</feature>
<dbReference type="SUPFAM" id="SSF53850">
    <property type="entry name" value="Periplasmic binding protein-like II"/>
    <property type="match status" value="1"/>
</dbReference>
<name>A0ABP8GXX1_9BURK</name>
<organism evidence="3 4">
    <name type="scientific">Pigmentiphaga soli</name>
    <dbReference type="NCBI Taxonomy" id="1007095"/>
    <lineage>
        <taxon>Bacteria</taxon>
        <taxon>Pseudomonadati</taxon>
        <taxon>Pseudomonadota</taxon>
        <taxon>Betaproteobacteria</taxon>
        <taxon>Burkholderiales</taxon>
        <taxon>Alcaligenaceae</taxon>
        <taxon>Pigmentiphaga</taxon>
    </lineage>
</organism>
<dbReference type="Pfam" id="PF03401">
    <property type="entry name" value="TctC"/>
    <property type="match status" value="1"/>
</dbReference>
<evidence type="ECO:0000256" key="2">
    <source>
        <dbReference type="SAM" id="SignalP"/>
    </source>
</evidence>
<feature type="chain" id="PRO_5045282318" evidence="2">
    <location>
        <begin position="20"/>
        <end position="320"/>
    </location>
</feature>
<sequence length="320" mass="33609">MKHKLWIGLLALWAGGALAADAYPSRPLTLIVPFTPGGGTDIMARLIAEKLTRSLGQPVAVENKPGAGGTLGTDIAARAAPDGYTLMLGSISTISLNPSLYTNLATNPLTDLAPVSLIGSTPSILAVPKTLPVSSVQELIALAKQKPGSVNFGSAGAGTSHHLAGELFKMQANIQATHVPYKGSAPALLGLTRGDVHILIANIPSLLGAIQAQQIKPLAVTSLERSSLFPELPTVSESGLPGFEVIVWYGVFAPRGTPEPIVTRLNAEIRKAIEMPDVKKRLATEGAEPLSASPQAFAQRIKSDYEKWKKVIQAADVKLE</sequence>
<gene>
    <name evidence="3" type="ORF">GCM10023144_20390</name>
</gene>
<evidence type="ECO:0000313" key="4">
    <source>
        <dbReference type="Proteomes" id="UP001501671"/>
    </source>
</evidence>
<evidence type="ECO:0000256" key="1">
    <source>
        <dbReference type="ARBA" id="ARBA00006987"/>
    </source>
</evidence>
<dbReference type="Proteomes" id="UP001501671">
    <property type="component" value="Unassembled WGS sequence"/>
</dbReference>
<evidence type="ECO:0000313" key="3">
    <source>
        <dbReference type="EMBL" id="GAA4331581.1"/>
    </source>
</evidence>
<dbReference type="EMBL" id="BAABFO010000008">
    <property type="protein sequence ID" value="GAA4331581.1"/>
    <property type="molecule type" value="Genomic_DNA"/>
</dbReference>
<keyword evidence="4" id="KW-1185">Reference proteome</keyword>
<dbReference type="PANTHER" id="PTHR42928:SF5">
    <property type="entry name" value="BLR1237 PROTEIN"/>
    <property type="match status" value="1"/>
</dbReference>
<dbReference type="Gene3D" id="3.40.190.10">
    <property type="entry name" value="Periplasmic binding protein-like II"/>
    <property type="match status" value="1"/>
</dbReference>
<dbReference type="CDD" id="cd13578">
    <property type="entry name" value="PBP2_Bug27"/>
    <property type="match status" value="1"/>
</dbReference>
<protein>
    <submittedName>
        <fullName evidence="3">Tripartite tricarboxylate transporter substrate binding protein</fullName>
    </submittedName>
</protein>
<dbReference type="InterPro" id="IPR005064">
    <property type="entry name" value="BUG"/>
</dbReference>
<keyword evidence="2" id="KW-0732">Signal</keyword>
<proteinExistence type="inferred from homology"/>
<reference evidence="4" key="1">
    <citation type="journal article" date="2019" name="Int. J. Syst. Evol. Microbiol.">
        <title>The Global Catalogue of Microorganisms (GCM) 10K type strain sequencing project: providing services to taxonomists for standard genome sequencing and annotation.</title>
        <authorList>
            <consortium name="The Broad Institute Genomics Platform"/>
            <consortium name="The Broad Institute Genome Sequencing Center for Infectious Disease"/>
            <person name="Wu L."/>
            <person name="Ma J."/>
        </authorList>
    </citation>
    <scope>NUCLEOTIDE SEQUENCE [LARGE SCALE GENOMIC DNA]</scope>
    <source>
        <strain evidence="4">JCM 17666</strain>
    </source>
</reference>
<dbReference type="PANTHER" id="PTHR42928">
    <property type="entry name" value="TRICARBOXYLATE-BINDING PROTEIN"/>
    <property type="match status" value="1"/>
</dbReference>
<dbReference type="Gene3D" id="3.40.190.150">
    <property type="entry name" value="Bordetella uptake gene, domain 1"/>
    <property type="match status" value="1"/>
</dbReference>
<comment type="caution">
    <text evidence="3">The sequence shown here is derived from an EMBL/GenBank/DDBJ whole genome shotgun (WGS) entry which is preliminary data.</text>
</comment>
<comment type="similarity">
    <text evidence="1">Belongs to the UPF0065 (bug) family.</text>
</comment>